<dbReference type="AlphaFoldDB" id="A0A4U0TWS0"/>
<gene>
    <name evidence="2" type="ORF">B0A50_04264</name>
</gene>
<dbReference type="OrthoDB" id="8188991at2759"/>
<keyword evidence="3" id="KW-1185">Reference proteome</keyword>
<feature type="region of interest" description="Disordered" evidence="1">
    <location>
        <begin position="1"/>
        <end position="60"/>
    </location>
</feature>
<proteinExistence type="predicted"/>
<evidence type="ECO:0000313" key="3">
    <source>
        <dbReference type="Proteomes" id="UP000308549"/>
    </source>
</evidence>
<name>A0A4U0TWS0_9PEZI</name>
<evidence type="ECO:0000256" key="1">
    <source>
        <dbReference type="SAM" id="MobiDB-lite"/>
    </source>
</evidence>
<feature type="compositionally biased region" description="Basic residues" evidence="1">
    <location>
        <begin position="94"/>
        <end position="103"/>
    </location>
</feature>
<reference evidence="2 3" key="1">
    <citation type="submission" date="2017-03" db="EMBL/GenBank/DDBJ databases">
        <title>Genomes of endolithic fungi from Antarctica.</title>
        <authorList>
            <person name="Coleine C."/>
            <person name="Masonjones S."/>
            <person name="Stajich J.E."/>
        </authorList>
    </citation>
    <scope>NUCLEOTIDE SEQUENCE [LARGE SCALE GENOMIC DNA]</scope>
    <source>
        <strain evidence="2 3">CCFEE 6315</strain>
    </source>
</reference>
<accession>A0A4U0TWS0</accession>
<feature type="region of interest" description="Disordered" evidence="1">
    <location>
        <begin position="94"/>
        <end position="115"/>
    </location>
</feature>
<feature type="compositionally biased region" description="Basic residues" evidence="1">
    <location>
        <begin position="1"/>
        <end position="14"/>
    </location>
</feature>
<evidence type="ECO:0000313" key="2">
    <source>
        <dbReference type="EMBL" id="TKA26818.1"/>
    </source>
</evidence>
<comment type="caution">
    <text evidence="2">The sequence shown here is derived from an EMBL/GenBank/DDBJ whole genome shotgun (WGS) entry which is preliminary data.</text>
</comment>
<organism evidence="2 3">
    <name type="scientific">Salinomyces thailandicus</name>
    <dbReference type="NCBI Taxonomy" id="706561"/>
    <lineage>
        <taxon>Eukaryota</taxon>
        <taxon>Fungi</taxon>
        <taxon>Dikarya</taxon>
        <taxon>Ascomycota</taxon>
        <taxon>Pezizomycotina</taxon>
        <taxon>Dothideomycetes</taxon>
        <taxon>Dothideomycetidae</taxon>
        <taxon>Mycosphaerellales</taxon>
        <taxon>Teratosphaeriaceae</taxon>
        <taxon>Salinomyces</taxon>
    </lineage>
</organism>
<sequence length="257" mass="28535">MPKAPAKRGGHAKATRSAPIPTEKTSKGSPKGKSEHKPRDPTHSHLYTDDNPSTTIHGTGFKDAEAARRTLDLISKRSLTYQFQTVNTMFHRAKHHPAMKAKKSSTEGEEGGGSGGMKEAMAIFREWLDQTYPALKTGMRGEGGFKPLLSKKTVEKYLPQVEASSTVSEDGKSFAGMYVSLGKGKRLGNVLVDDSKPTESDWEAKRYAVLCELVREGKEDIKSWKNDELWEGDKQVSDLHLQLIAWAWSPLQERKLP</sequence>
<dbReference type="Proteomes" id="UP000308549">
    <property type="component" value="Unassembled WGS sequence"/>
</dbReference>
<protein>
    <submittedName>
        <fullName evidence="2">Uncharacterized protein</fullName>
    </submittedName>
</protein>
<feature type="compositionally biased region" description="Basic and acidic residues" evidence="1">
    <location>
        <begin position="32"/>
        <end position="48"/>
    </location>
</feature>
<dbReference type="EMBL" id="NAJL01000026">
    <property type="protein sequence ID" value="TKA26818.1"/>
    <property type="molecule type" value="Genomic_DNA"/>
</dbReference>